<dbReference type="Proteomes" id="UP000784880">
    <property type="component" value="Unassembled WGS sequence"/>
</dbReference>
<dbReference type="PANTHER" id="PTHR30237:SF5">
    <property type="entry name" value="CARBOXYPEPTIDASE VC_A0337-RELATED"/>
    <property type="match status" value="1"/>
</dbReference>
<dbReference type="Pfam" id="PF02016">
    <property type="entry name" value="Peptidase_S66"/>
    <property type="match status" value="1"/>
</dbReference>
<proteinExistence type="predicted"/>
<dbReference type="InterPro" id="IPR040921">
    <property type="entry name" value="Peptidase_S66C"/>
</dbReference>
<feature type="domain" description="LD-carboxypeptidase C-terminal" evidence="2">
    <location>
        <begin position="211"/>
        <end position="331"/>
    </location>
</feature>
<evidence type="ECO:0000259" key="2">
    <source>
        <dbReference type="Pfam" id="PF17676"/>
    </source>
</evidence>
<evidence type="ECO:0000313" key="3">
    <source>
        <dbReference type="EMBL" id="MBU9713675.1"/>
    </source>
</evidence>
<dbReference type="InterPro" id="IPR040449">
    <property type="entry name" value="Peptidase_S66_N"/>
</dbReference>
<evidence type="ECO:0000313" key="4">
    <source>
        <dbReference type="Proteomes" id="UP000784880"/>
    </source>
</evidence>
<protein>
    <submittedName>
        <fullName evidence="3">LD-carboxypeptidase</fullName>
    </submittedName>
</protein>
<comment type="caution">
    <text evidence="3">The sequence shown here is derived from an EMBL/GenBank/DDBJ whole genome shotgun (WGS) entry which is preliminary data.</text>
</comment>
<accession>A0ABS6JML9</accession>
<dbReference type="PIRSF" id="PIRSF028757">
    <property type="entry name" value="LD-carboxypeptidase"/>
    <property type="match status" value="1"/>
</dbReference>
<gene>
    <name evidence="3" type="ORF">KS419_18250</name>
</gene>
<dbReference type="InterPro" id="IPR003507">
    <property type="entry name" value="S66_fam"/>
</dbReference>
<organism evidence="3 4">
    <name type="scientific">Evansella tamaricis</name>
    <dbReference type="NCBI Taxonomy" id="2069301"/>
    <lineage>
        <taxon>Bacteria</taxon>
        <taxon>Bacillati</taxon>
        <taxon>Bacillota</taxon>
        <taxon>Bacilli</taxon>
        <taxon>Bacillales</taxon>
        <taxon>Bacillaceae</taxon>
        <taxon>Evansella</taxon>
    </lineage>
</organism>
<dbReference type="EMBL" id="JAHQCS010000147">
    <property type="protein sequence ID" value="MBU9713675.1"/>
    <property type="molecule type" value="Genomic_DNA"/>
</dbReference>
<sequence>MKYPAALQMGDVIGITATSTGVTGVFEKKLDNAIRQMRELGFPTMETESVRQEKKLVSSHAEQRTKEFMELWKRRDVNTIIPPWGGIFLMEILEHLSTVLDAEKNPTPTLPKWVVGFSDTSTLLFYLTVTHDFASVHGPNMLDFGNDPIDPSVKKLLDVLKLSSGEAFSQTSFDFYQKHWLEVTDTSFPPFHKTEKVEWKSLRGKGPIQFQGRLIGGCLDTISTLIGTPYAPVQSFIERYKGDGFIWYFESCGMNAEEIYRALWQMKHCGWFEHCNGFLYGRPEGYRDEEDFELTDALEKTFASANIPVIYDVDIGHLPPQMVLVNGAMADVTYEDGKGKIVQRLI</sequence>
<dbReference type="PANTHER" id="PTHR30237">
    <property type="entry name" value="MURAMOYLTETRAPEPTIDE CARBOXYPEPTIDASE"/>
    <property type="match status" value="1"/>
</dbReference>
<dbReference type="CDD" id="cd07062">
    <property type="entry name" value="Peptidase_S66_mccF_like"/>
    <property type="match status" value="1"/>
</dbReference>
<name>A0ABS6JML9_9BACI</name>
<evidence type="ECO:0000259" key="1">
    <source>
        <dbReference type="Pfam" id="PF02016"/>
    </source>
</evidence>
<keyword evidence="4" id="KW-1185">Reference proteome</keyword>
<feature type="domain" description="LD-carboxypeptidase N-terminal" evidence="1">
    <location>
        <begin position="13"/>
        <end position="138"/>
    </location>
</feature>
<dbReference type="RefSeq" id="WP_217067826.1">
    <property type="nucleotide sequence ID" value="NZ_JAHQCS010000147.1"/>
</dbReference>
<reference evidence="3 4" key="1">
    <citation type="submission" date="2021-06" db="EMBL/GenBank/DDBJ databases">
        <title>Bacillus sp. RD4P76, an endophyte from a halophyte.</title>
        <authorList>
            <person name="Sun J.-Q."/>
        </authorList>
    </citation>
    <scope>NUCLEOTIDE SEQUENCE [LARGE SCALE GENOMIC DNA]</scope>
    <source>
        <strain evidence="3 4">CGMCC 1.15917</strain>
    </source>
</reference>
<dbReference type="Pfam" id="PF17676">
    <property type="entry name" value="Peptidase_S66C"/>
    <property type="match status" value="1"/>
</dbReference>